<keyword evidence="1" id="KW-0805">Transcription regulation</keyword>
<dbReference type="PANTHER" id="PTHR43537:SF5">
    <property type="entry name" value="UXU OPERON TRANSCRIPTIONAL REGULATOR"/>
    <property type="match status" value="1"/>
</dbReference>
<dbReference type="PROSITE" id="PS50949">
    <property type="entry name" value="HTH_GNTR"/>
    <property type="match status" value="1"/>
</dbReference>
<dbReference type="InterPro" id="IPR036388">
    <property type="entry name" value="WH-like_DNA-bd_sf"/>
</dbReference>
<keyword evidence="6" id="KW-1185">Reference proteome</keyword>
<dbReference type="PRINTS" id="PR00035">
    <property type="entry name" value="HTHGNTR"/>
</dbReference>
<dbReference type="STRING" id="882082.SaccyDRAFT_2748"/>
<evidence type="ECO:0000259" key="4">
    <source>
        <dbReference type="PROSITE" id="PS50949"/>
    </source>
</evidence>
<proteinExistence type="predicted"/>
<dbReference type="EMBL" id="CM001440">
    <property type="protein sequence ID" value="EHR61594.1"/>
    <property type="molecule type" value="Genomic_DNA"/>
</dbReference>
<organism evidence="5 6">
    <name type="scientific">Saccharomonospora cyanea NA-134</name>
    <dbReference type="NCBI Taxonomy" id="882082"/>
    <lineage>
        <taxon>Bacteria</taxon>
        <taxon>Bacillati</taxon>
        <taxon>Actinomycetota</taxon>
        <taxon>Actinomycetes</taxon>
        <taxon>Pseudonocardiales</taxon>
        <taxon>Pseudonocardiaceae</taxon>
        <taxon>Saccharomonospora</taxon>
    </lineage>
</organism>
<gene>
    <name evidence="5" type="ORF">SaccyDRAFT_2748</name>
</gene>
<dbReference type="SUPFAM" id="SSF46785">
    <property type="entry name" value="Winged helix' DNA-binding domain"/>
    <property type="match status" value="1"/>
</dbReference>
<dbReference type="CDD" id="cd07377">
    <property type="entry name" value="WHTH_GntR"/>
    <property type="match status" value="1"/>
</dbReference>
<dbReference type="InterPro" id="IPR000524">
    <property type="entry name" value="Tscrpt_reg_HTH_GntR"/>
</dbReference>
<sequence>MTEPAGDHVPKRENEVSDALRPMARPRLYEQVVERLREYVAHSRLRAGDRLPAERELAQRLGVSRASVKQAVVVLEVQGLVETRHGGGSYLVRDTLDVEPVEQLVARRQRLPDVLEAREAIETKLAELAAERRTHEDLDELESALSHMRAEIESGGHGVEGDRRFHAAVTAAARSALLAEFMHSISEQITESRTESLRQPGRPHRSLRQHQAIFDAISVGDPTRAAAAMRRHVRTVAKVRLLDWDPDEDA</sequence>
<feature type="domain" description="HTH gntR-type" evidence="4">
    <location>
        <begin position="26"/>
        <end position="94"/>
    </location>
</feature>
<keyword evidence="2" id="KW-0238">DNA-binding</keyword>
<dbReference type="InterPro" id="IPR036390">
    <property type="entry name" value="WH_DNA-bd_sf"/>
</dbReference>
<dbReference type="HOGENOM" id="CLU_017584_9_5_11"/>
<dbReference type="InterPro" id="IPR011711">
    <property type="entry name" value="GntR_C"/>
</dbReference>
<dbReference type="Pfam" id="PF07729">
    <property type="entry name" value="FCD"/>
    <property type="match status" value="1"/>
</dbReference>
<dbReference type="PANTHER" id="PTHR43537">
    <property type="entry name" value="TRANSCRIPTIONAL REGULATOR, GNTR FAMILY"/>
    <property type="match status" value="1"/>
</dbReference>
<protein>
    <submittedName>
        <fullName evidence="5">Transcriptional regulator</fullName>
    </submittedName>
</protein>
<dbReference type="SMART" id="SM00895">
    <property type="entry name" value="FCD"/>
    <property type="match status" value="1"/>
</dbReference>
<dbReference type="GO" id="GO:0003677">
    <property type="term" value="F:DNA binding"/>
    <property type="evidence" value="ECO:0007669"/>
    <property type="project" value="UniProtKB-KW"/>
</dbReference>
<dbReference type="AlphaFoldDB" id="H5XGQ1"/>
<evidence type="ECO:0000313" key="5">
    <source>
        <dbReference type="EMBL" id="EHR61594.1"/>
    </source>
</evidence>
<keyword evidence="3" id="KW-0804">Transcription</keyword>
<dbReference type="Pfam" id="PF00392">
    <property type="entry name" value="GntR"/>
    <property type="match status" value="1"/>
</dbReference>
<dbReference type="InterPro" id="IPR008920">
    <property type="entry name" value="TF_FadR/GntR_C"/>
</dbReference>
<reference evidence="5 6" key="1">
    <citation type="submission" date="2011-11" db="EMBL/GenBank/DDBJ databases">
        <title>The Noncontiguous Finished sequence of Saccharomonospora cyanea NA-134.</title>
        <authorList>
            <consortium name="US DOE Joint Genome Institute"/>
            <person name="Lucas S."/>
            <person name="Han J."/>
            <person name="Lapidus A."/>
            <person name="Cheng J.-F."/>
            <person name="Goodwin L."/>
            <person name="Pitluck S."/>
            <person name="Peters L."/>
            <person name="Ovchinnikova G."/>
            <person name="Lu M."/>
            <person name="Detter J.C."/>
            <person name="Han C."/>
            <person name="Tapia R."/>
            <person name="Land M."/>
            <person name="Hauser L."/>
            <person name="Kyrpides N."/>
            <person name="Ivanova N."/>
            <person name="Pagani I."/>
            <person name="Brambilla E.-M."/>
            <person name="Klenk H.-P."/>
            <person name="Woyke T."/>
        </authorList>
    </citation>
    <scope>NUCLEOTIDE SEQUENCE [LARGE SCALE GENOMIC DNA]</scope>
    <source>
        <strain evidence="5 6">NA-134</strain>
    </source>
</reference>
<dbReference type="SMART" id="SM00345">
    <property type="entry name" value="HTH_GNTR"/>
    <property type="match status" value="1"/>
</dbReference>
<dbReference type="Gene3D" id="1.10.10.10">
    <property type="entry name" value="Winged helix-like DNA-binding domain superfamily/Winged helix DNA-binding domain"/>
    <property type="match status" value="1"/>
</dbReference>
<evidence type="ECO:0000313" key="6">
    <source>
        <dbReference type="Proteomes" id="UP000002791"/>
    </source>
</evidence>
<dbReference type="GO" id="GO:0003700">
    <property type="term" value="F:DNA-binding transcription factor activity"/>
    <property type="evidence" value="ECO:0007669"/>
    <property type="project" value="InterPro"/>
</dbReference>
<dbReference type="Proteomes" id="UP000002791">
    <property type="component" value="Chromosome"/>
</dbReference>
<dbReference type="Gene3D" id="1.20.120.530">
    <property type="entry name" value="GntR ligand-binding domain-like"/>
    <property type="match status" value="1"/>
</dbReference>
<accession>H5XGQ1</accession>
<name>H5XGQ1_9PSEU</name>
<evidence type="ECO:0000256" key="1">
    <source>
        <dbReference type="ARBA" id="ARBA00023015"/>
    </source>
</evidence>
<dbReference type="SUPFAM" id="SSF48008">
    <property type="entry name" value="GntR ligand-binding domain-like"/>
    <property type="match status" value="1"/>
</dbReference>
<evidence type="ECO:0000256" key="3">
    <source>
        <dbReference type="ARBA" id="ARBA00023163"/>
    </source>
</evidence>
<dbReference type="eggNOG" id="COG2186">
    <property type="taxonomic scope" value="Bacteria"/>
</dbReference>
<evidence type="ECO:0000256" key="2">
    <source>
        <dbReference type="ARBA" id="ARBA00023125"/>
    </source>
</evidence>